<accession>A0A9X0UHH2</accession>
<gene>
    <name evidence="1" type="ORF">H8Q88_09220</name>
</gene>
<dbReference type="EMBL" id="JACRUP010000005">
    <property type="protein sequence ID" value="MBC5851147.1"/>
    <property type="molecule type" value="Genomic_DNA"/>
</dbReference>
<name>A0A9X0UHH2_VIBME</name>
<dbReference type="AlphaFoldDB" id="A0A9X0UHH2"/>
<keyword evidence="2" id="KW-1185">Reference proteome</keyword>
<evidence type="ECO:0000313" key="1">
    <source>
        <dbReference type="EMBL" id="MBC5851147.1"/>
    </source>
</evidence>
<dbReference type="RefSeq" id="WP_187025940.1">
    <property type="nucleotide sequence ID" value="NZ_JACRUP010000005.1"/>
</dbReference>
<evidence type="ECO:0000313" key="2">
    <source>
        <dbReference type="Proteomes" id="UP000615796"/>
    </source>
</evidence>
<dbReference type="Proteomes" id="UP000615796">
    <property type="component" value="Unassembled WGS sequence"/>
</dbReference>
<proteinExistence type="predicted"/>
<comment type="caution">
    <text evidence="1">The sequence shown here is derived from an EMBL/GenBank/DDBJ whole genome shotgun (WGS) entry which is preliminary data.</text>
</comment>
<protein>
    <submittedName>
        <fullName evidence="1">Uncharacterized protein</fullName>
    </submittedName>
</protein>
<organism evidence="1 2">
    <name type="scientific">Vibrio metschnikovii</name>
    <dbReference type="NCBI Taxonomy" id="28172"/>
    <lineage>
        <taxon>Bacteria</taxon>
        <taxon>Pseudomonadati</taxon>
        <taxon>Pseudomonadota</taxon>
        <taxon>Gammaproteobacteria</taxon>
        <taxon>Vibrionales</taxon>
        <taxon>Vibrionaceae</taxon>
        <taxon>Vibrio</taxon>
    </lineage>
</organism>
<sequence length="122" mass="14342">MITETTKNIEDKNTMKTQEKNRFFEIVSKFKAFVNTKESERESSHMFEMYILYAVIRGKDPQKTSHDPSTDSYKEAIGNVKGFLEQRYKPNKWLPKGNFANTLMDAFGLTEEEMKLCREELL</sequence>
<reference evidence="1" key="1">
    <citation type="submission" date="2020-08" db="EMBL/GenBank/DDBJ databases">
        <title>Genome Sequencing and Pan-Genome Analysis of Migratory bird Vibrio Strains, Inner Mongolia.</title>
        <authorList>
            <person name="Zheng L."/>
        </authorList>
    </citation>
    <scope>NUCLEOTIDE SEQUENCE</scope>
    <source>
        <strain evidence="1">M13F</strain>
    </source>
</reference>